<evidence type="ECO:0000313" key="4">
    <source>
        <dbReference type="Proteomes" id="UP000606274"/>
    </source>
</evidence>
<dbReference type="PANTHER" id="PTHR15225:SF4">
    <property type="entry name" value="N-MYC-INTERACTOR"/>
    <property type="match status" value="1"/>
</dbReference>
<organism evidence="3 4">
    <name type="scientific">Silurus meridionalis</name>
    <name type="common">Southern catfish</name>
    <name type="synonym">Silurus soldatovi meridionalis</name>
    <dbReference type="NCBI Taxonomy" id="175797"/>
    <lineage>
        <taxon>Eukaryota</taxon>
        <taxon>Metazoa</taxon>
        <taxon>Chordata</taxon>
        <taxon>Craniata</taxon>
        <taxon>Vertebrata</taxon>
        <taxon>Euteleostomi</taxon>
        <taxon>Actinopterygii</taxon>
        <taxon>Neopterygii</taxon>
        <taxon>Teleostei</taxon>
        <taxon>Ostariophysi</taxon>
        <taxon>Siluriformes</taxon>
        <taxon>Siluridae</taxon>
        <taxon>Silurus</taxon>
    </lineage>
</organism>
<name>A0A8T0BSQ8_SILME</name>
<keyword evidence="1" id="KW-0175">Coiled coil</keyword>
<feature type="domain" description="NID" evidence="2">
    <location>
        <begin position="170"/>
        <end position="257"/>
    </location>
</feature>
<keyword evidence="4" id="KW-1185">Reference proteome</keyword>
<dbReference type="InterPro" id="IPR012677">
    <property type="entry name" value="Nucleotide-bd_a/b_plait_sf"/>
</dbReference>
<proteinExistence type="predicted"/>
<dbReference type="AlphaFoldDB" id="A0A8T0BSQ8"/>
<evidence type="ECO:0000256" key="1">
    <source>
        <dbReference type="SAM" id="Coils"/>
    </source>
</evidence>
<dbReference type="Gene3D" id="3.30.70.330">
    <property type="match status" value="1"/>
</dbReference>
<feature type="coiled-coil region" evidence="1">
    <location>
        <begin position="23"/>
        <end position="117"/>
    </location>
</feature>
<protein>
    <recommendedName>
        <fullName evidence="2">NID domain-containing protein</fullName>
    </recommendedName>
</protein>
<dbReference type="InterPro" id="IPR009909">
    <property type="entry name" value="Nmi/IFP35_dom"/>
</dbReference>
<comment type="caution">
    <text evidence="3">The sequence shown here is derived from an EMBL/GenBank/DDBJ whole genome shotgun (WGS) entry which is preliminary data.</text>
</comment>
<dbReference type="PANTHER" id="PTHR15225">
    <property type="entry name" value="INTERFERON-INDUCED PROTEIN 35/NMI N-MYC/STAT INTERACTING PROTEIN"/>
    <property type="match status" value="1"/>
</dbReference>
<evidence type="ECO:0000259" key="2">
    <source>
        <dbReference type="Pfam" id="PF07292"/>
    </source>
</evidence>
<evidence type="ECO:0000313" key="3">
    <source>
        <dbReference type="EMBL" id="KAF7709905.1"/>
    </source>
</evidence>
<feature type="domain" description="NID" evidence="2">
    <location>
        <begin position="270"/>
        <end position="355"/>
    </location>
</feature>
<dbReference type="EMBL" id="JABFDY010000003">
    <property type="protein sequence ID" value="KAF7709905.1"/>
    <property type="molecule type" value="Genomic_DNA"/>
</dbReference>
<gene>
    <name evidence="3" type="ORF">HF521_016755</name>
</gene>
<dbReference type="Proteomes" id="UP000606274">
    <property type="component" value="Unassembled WGS sequence"/>
</dbReference>
<dbReference type="OrthoDB" id="9903237at2759"/>
<sequence length="379" mass="43719">MMSDKKEDMDYENVPPAQQLSELEKLRKLVEAAETEKSRLLLEKMDTDDTKKKAQQETTNVMNAEEELAAGFKLKMKDIQSEINHIRNTNQDLKNKLQLCNEQLKAKKTEMDNLQQRFKIKAQIPEKKMKFTQVEQTEEDEFDEQEHDEYIRAVFTIVQRPSFLLKGGEALITFEEEKVADQILRLPKCTVACDKTRSEVKPGNINLEPSAKFEVHIRVSKKTIMFSNADAVLPDERMRDRLELGFSKPRRGGGEVEGLEYDVKNGTGKITFLNTGVAENMALREKFYVDTIGEMEVNVAPLYDYQLKKFQTFLGVPKRTVLLRGIQDLSDEEDMQDHLEIHFQKPSNFGGEVESIKYLSSGKRLRAFFSEDIAEMEVQ</sequence>
<accession>A0A8T0BSQ8</accession>
<dbReference type="Pfam" id="PF07292">
    <property type="entry name" value="NID"/>
    <property type="match status" value="2"/>
</dbReference>
<dbReference type="GO" id="GO:0005737">
    <property type="term" value="C:cytoplasm"/>
    <property type="evidence" value="ECO:0007669"/>
    <property type="project" value="TreeGrafter"/>
</dbReference>
<reference evidence="3" key="1">
    <citation type="submission" date="2020-08" db="EMBL/GenBank/DDBJ databases">
        <title>Chromosome-level assembly of Southern catfish (Silurus meridionalis) provides insights into visual adaptation to the nocturnal and benthic lifestyles.</title>
        <authorList>
            <person name="Zhang Y."/>
            <person name="Wang D."/>
            <person name="Peng Z."/>
        </authorList>
    </citation>
    <scope>NUCLEOTIDE SEQUENCE</scope>
    <source>
        <strain evidence="3">SWU-2019-XX</strain>
        <tissue evidence="3">Muscle</tissue>
    </source>
</reference>